<feature type="compositionally biased region" description="Basic and acidic residues" evidence="1">
    <location>
        <begin position="1"/>
        <end position="15"/>
    </location>
</feature>
<sequence length="121" mass="13718">MRGEERGGEERRGEESCPSGQHKYTCTVVVVPHTTHTLQSPEIQPALLRYPVFPLLCSTFQPATLSNHFYYAHFACSFPPRLWLPLLSCAVPCLPLHLHFHDPRLAIHFISFCTAIFTPSN</sequence>
<organism evidence="2 3">
    <name type="scientific">Ceratodon purpureus</name>
    <name type="common">Fire moss</name>
    <name type="synonym">Dicranum purpureum</name>
    <dbReference type="NCBI Taxonomy" id="3225"/>
    <lineage>
        <taxon>Eukaryota</taxon>
        <taxon>Viridiplantae</taxon>
        <taxon>Streptophyta</taxon>
        <taxon>Embryophyta</taxon>
        <taxon>Bryophyta</taxon>
        <taxon>Bryophytina</taxon>
        <taxon>Bryopsida</taxon>
        <taxon>Dicranidae</taxon>
        <taxon>Pseudoditrichales</taxon>
        <taxon>Ditrichaceae</taxon>
        <taxon>Ceratodon</taxon>
    </lineage>
</organism>
<dbReference type="AlphaFoldDB" id="A0A8T0J2B4"/>
<keyword evidence="3" id="KW-1185">Reference proteome</keyword>
<evidence type="ECO:0000313" key="2">
    <source>
        <dbReference type="EMBL" id="KAG0589098.1"/>
    </source>
</evidence>
<protein>
    <submittedName>
        <fullName evidence="2">Uncharacterized protein</fullName>
    </submittedName>
</protein>
<reference evidence="2" key="1">
    <citation type="submission" date="2020-06" db="EMBL/GenBank/DDBJ databases">
        <title>WGS assembly of Ceratodon purpureus strain R40.</title>
        <authorList>
            <person name="Carey S.B."/>
            <person name="Jenkins J."/>
            <person name="Shu S."/>
            <person name="Lovell J.T."/>
            <person name="Sreedasyam A."/>
            <person name="Maumus F."/>
            <person name="Tiley G.P."/>
            <person name="Fernandez-Pozo N."/>
            <person name="Barry K."/>
            <person name="Chen C."/>
            <person name="Wang M."/>
            <person name="Lipzen A."/>
            <person name="Daum C."/>
            <person name="Saski C.A."/>
            <person name="Payton A.C."/>
            <person name="Mcbreen J.C."/>
            <person name="Conrad R.E."/>
            <person name="Kollar L.M."/>
            <person name="Olsson S."/>
            <person name="Huttunen S."/>
            <person name="Landis J.B."/>
            <person name="Wickett N.J."/>
            <person name="Johnson M.G."/>
            <person name="Rensing S.A."/>
            <person name="Grimwood J."/>
            <person name="Schmutz J."/>
            <person name="Mcdaniel S.F."/>
        </authorList>
    </citation>
    <scope>NUCLEOTIDE SEQUENCE</scope>
    <source>
        <strain evidence="2">R40</strain>
    </source>
</reference>
<dbReference type="Proteomes" id="UP000822688">
    <property type="component" value="Chromosome 2"/>
</dbReference>
<proteinExistence type="predicted"/>
<accession>A0A8T0J2B4</accession>
<dbReference type="EMBL" id="CM026422">
    <property type="protein sequence ID" value="KAG0589098.1"/>
    <property type="molecule type" value="Genomic_DNA"/>
</dbReference>
<name>A0A8T0J2B4_CERPU</name>
<comment type="caution">
    <text evidence="2">The sequence shown here is derived from an EMBL/GenBank/DDBJ whole genome shotgun (WGS) entry which is preliminary data.</text>
</comment>
<feature type="region of interest" description="Disordered" evidence="1">
    <location>
        <begin position="1"/>
        <end position="20"/>
    </location>
</feature>
<evidence type="ECO:0000256" key="1">
    <source>
        <dbReference type="SAM" id="MobiDB-lite"/>
    </source>
</evidence>
<gene>
    <name evidence="2" type="ORF">KC19_2G291200</name>
</gene>
<evidence type="ECO:0000313" key="3">
    <source>
        <dbReference type="Proteomes" id="UP000822688"/>
    </source>
</evidence>